<proteinExistence type="inferred from homology"/>
<dbReference type="UniPathway" id="UPA00143"/>
<dbReference type="InterPro" id="IPR039396">
    <property type="entry name" value="Deltex_C"/>
</dbReference>
<dbReference type="Gene3D" id="3.30.40.10">
    <property type="entry name" value="Zinc/RING finger domain, C3HC4 (zinc finger)"/>
    <property type="match status" value="1"/>
</dbReference>
<dbReference type="Pfam" id="PF13639">
    <property type="entry name" value="zf-RING_2"/>
    <property type="match status" value="1"/>
</dbReference>
<reference evidence="11 12" key="1">
    <citation type="submission" date="2018-11" db="EMBL/GenBank/DDBJ databases">
        <authorList>
            <consortium name="Pathogen Informatics"/>
        </authorList>
    </citation>
    <scope>NUCLEOTIDE SEQUENCE [LARGE SCALE GENOMIC DNA]</scope>
</reference>
<dbReference type="InterPro" id="IPR039399">
    <property type="entry name" value="Deltex_C_sf"/>
</dbReference>
<evidence type="ECO:0000256" key="4">
    <source>
        <dbReference type="ARBA" id="ARBA00022679"/>
    </source>
</evidence>
<dbReference type="PROSITE" id="PS50089">
    <property type="entry name" value="ZF_RING_2"/>
    <property type="match status" value="1"/>
</dbReference>
<dbReference type="GO" id="GO:0005737">
    <property type="term" value="C:cytoplasm"/>
    <property type="evidence" value="ECO:0007669"/>
    <property type="project" value="UniProtKB-SubCell"/>
</dbReference>
<dbReference type="Proteomes" id="UP000270094">
    <property type="component" value="Unassembled WGS sequence"/>
</dbReference>
<protein>
    <recommendedName>
        <fullName evidence="9">E3 ubiquitin-protein ligase</fullName>
        <ecNumber evidence="9">2.3.2.27</ecNumber>
    </recommendedName>
</protein>
<evidence type="ECO:0000256" key="7">
    <source>
        <dbReference type="ARBA" id="ARBA00022833"/>
    </source>
</evidence>
<gene>
    <name evidence="11" type="ORF">SVUK_LOCUS12154</name>
</gene>
<organism evidence="11 12">
    <name type="scientific">Strongylus vulgaris</name>
    <name type="common">Blood worm</name>
    <dbReference type="NCBI Taxonomy" id="40348"/>
    <lineage>
        <taxon>Eukaryota</taxon>
        <taxon>Metazoa</taxon>
        <taxon>Ecdysozoa</taxon>
        <taxon>Nematoda</taxon>
        <taxon>Chromadorea</taxon>
        <taxon>Rhabditida</taxon>
        <taxon>Rhabditina</taxon>
        <taxon>Rhabditomorpha</taxon>
        <taxon>Strongyloidea</taxon>
        <taxon>Strongylidae</taxon>
        <taxon>Strongylus</taxon>
    </lineage>
</organism>
<comment type="catalytic activity">
    <reaction evidence="1 9">
        <text>S-ubiquitinyl-[E2 ubiquitin-conjugating enzyme]-L-cysteine + [acceptor protein]-L-lysine = [E2 ubiquitin-conjugating enzyme]-L-cysteine + N(6)-ubiquitinyl-[acceptor protein]-L-lysine.</text>
        <dbReference type="EC" id="2.3.2.27"/>
    </reaction>
</comment>
<dbReference type="OrthoDB" id="527344at2759"/>
<dbReference type="GO" id="GO:0008270">
    <property type="term" value="F:zinc ion binding"/>
    <property type="evidence" value="ECO:0007669"/>
    <property type="project" value="UniProtKB-KW"/>
</dbReference>
<keyword evidence="7 9" id="KW-0862">Zinc</keyword>
<dbReference type="EC" id="2.3.2.27" evidence="9"/>
<dbReference type="GO" id="GO:0007219">
    <property type="term" value="P:Notch signaling pathway"/>
    <property type="evidence" value="ECO:0007669"/>
    <property type="project" value="InterPro"/>
</dbReference>
<dbReference type="EMBL" id="UYYB01098561">
    <property type="protein sequence ID" value="VDM77156.1"/>
    <property type="molecule type" value="Genomic_DNA"/>
</dbReference>
<evidence type="ECO:0000259" key="10">
    <source>
        <dbReference type="PROSITE" id="PS50089"/>
    </source>
</evidence>
<keyword evidence="5 9" id="KW-0479">Metal-binding</keyword>
<evidence type="ECO:0000256" key="1">
    <source>
        <dbReference type="ARBA" id="ARBA00000900"/>
    </source>
</evidence>
<comment type="pathway">
    <text evidence="2 9">Protein modification; protein ubiquitination.</text>
</comment>
<dbReference type="AlphaFoldDB" id="A0A3P7J2I2"/>
<accession>A0A3P7J2I2</accession>
<dbReference type="Pfam" id="PF18102">
    <property type="entry name" value="DTC"/>
    <property type="match status" value="1"/>
</dbReference>
<dbReference type="InterPro" id="IPR001841">
    <property type="entry name" value="Znf_RING"/>
</dbReference>
<keyword evidence="12" id="KW-1185">Reference proteome</keyword>
<dbReference type="InterPro" id="IPR013083">
    <property type="entry name" value="Znf_RING/FYVE/PHD"/>
</dbReference>
<keyword evidence="4 9" id="KW-0808">Transferase</keyword>
<evidence type="ECO:0000256" key="5">
    <source>
        <dbReference type="ARBA" id="ARBA00022723"/>
    </source>
</evidence>
<name>A0A3P7J2I2_STRVU</name>
<evidence type="ECO:0000256" key="2">
    <source>
        <dbReference type="ARBA" id="ARBA00004906"/>
    </source>
</evidence>
<dbReference type="SUPFAM" id="SSF57850">
    <property type="entry name" value="RING/U-box"/>
    <property type="match status" value="1"/>
</dbReference>
<evidence type="ECO:0000313" key="12">
    <source>
        <dbReference type="Proteomes" id="UP000270094"/>
    </source>
</evidence>
<evidence type="ECO:0000256" key="3">
    <source>
        <dbReference type="ARBA" id="ARBA00009413"/>
    </source>
</evidence>
<keyword evidence="6 8" id="KW-0863">Zinc-finger</keyword>
<comment type="subcellular location">
    <subcellularLocation>
        <location evidence="9">Cytoplasm</location>
    </subcellularLocation>
</comment>
<evidence type="ECO:0000256" key="6">
    <source>
        <dbReference type="ARBA" id="ARBA00022771"/>
    </source>
</evidence>
<dbReference type="Gene3D" id="3.30.390.130">
    <property type="match status" value="1"/>
</dbReference>
<feature type="domain" description="RING-type" evidence="10">
    <location>
        <begin position="35"/>
        <end position="78"/>
    </location>
</feature>
<sequence>MIGNSVHASCSEACEVLEQTARATLGSIQVQEDDCVVCLCPLSGSEEVRELPCKHQFHIPCLKEYLNSPSSKKRCPVCLRYFELPLGNQPADAQMHIRKLKNIKLPGYEECDFVYEISYSVPSGIQDASHIRPGKPYRGTDRRAYVPGTSDGAKVCFNIYE</sequence>
<dbReference type="GO" id="GO:0016567">
    <property type="term" value="P:protein ubiquitination"/>
    <property type="evidence" value="ECO:0007669"/>
    <property type="project" value="UniProtKB-UniRule"/>
</dbReference>
<evidence type="ECO:0000313" key="11">
    <source>
        <dbReference type="EMBL" id="VDM77156.1"/>
    </source>
</evidence>
<keyword evidence="9" id="KW-0963">Cytoplasm</keyword>
<evidence type="ECO:0000256" key="9">
    <source>
        <dbReference type="RuleBase" id="RU367105"/>
    </source>
</evidence>
<dbReference type="GO" id="GO:0061630">
    <property type="term" value="F:ubiquitin protein ligase activity"/>
    <property type="evidence" value="ECO:0007669"/>
    <property type="project" value="UniProtKB-UniRule"/>
</dbReference>
<dbReference type="PANTHER" id="PTHR12622">
    <property type="entry name" value="DELTEX-RELATED"/>
    <property type="match status" value="1"/>
</dbReference>
<comment type="similarity">
    <text evidence="3 9">Belongs to the Deltex family.</text>
</comment>
<dbReference type="InterPro" id="IPR039398">
    <property type="entry name" value="Deltex_fam"/>
</dbReference>
<dbReference type="SMART" id="SM00184">
    <property type="entry name" value="RING"/>
    <property type="match status" value="1"/>
</dbReference>
<evidence type="ECO:0000256" key="8">
    <source>
        <dbReference type="PROSITE-ProRule" id="PRU00175"/>
    </source>
</evidence>